<proteinExistence type="predicted"/>
<dbReference type="AlphaFoldDB" id="A0A2L2SZA4"/>
<dbReference type="OrthoDB" id="2333384at2759"/>
<feature type="region of interest" description="Disordered" evidence="1">
    <location>
        <begin position="363"/>
        <end position="404"/>
    </location>
</feature>
<dbReference type="Proteomes" id="UP000245910">
    <property type="component" value="Chromosome II"/>
</dbReference>
<evidence type="ECO:0000313" key="2">
    <source>
        <dbReference type="EMBL" id="CEI63454.1"/>
    </source>
</evidence>
<reference evidence="3" key="1">
    <citation type="submission" date="2014-10" db="EMBL/GenBank/DDBJ databases">
        <authorList>
            <person name="King R."/>
        </authorList>
    </citation>
    <scope>NUCLEOTIDE SEQUENCE [LARGE SCALE GENOMIC DNA]</scope>
    <source>
        <strain evidence="3">A3/5</strain>
    </source>
</reference>
<organism evidence="2 3">
    <name type="scientific">Fusarium venenatum</name>
    <dbReference type="NCBI Taxonomy" id="56646"/>
    <lineage>
        <taxon>Eukaryota</taxon>
        <taxon>Fungi</taxon>
        <taxon>Dikarya</taxon>
        <taxon>Ascomycota</taxon>
        <taxon>Pezizomycotina</taxon>
        <taxon>Sordariomycetes</taxon>
        <taxon>Hypocreomycetidae</taxon>
        <taxon>Hypocreales</taxon>
        <taxon>Nectriaceae</taxon>
        <taxon>Fusarium</taxon>
    </lineage>
</organism>
<evidence type="ECO:0000313" key="3">
    <source>
        <dbReference type="Proteomes" id="UP000245910"/>
    </source>
</evidence>
<keyword evidence="3" id="KW-1185">Reference proteome</keyword>
<accession>A0A2L2SZA4</accession>
<protein>
    <recommendedName>
        <fullName evidence="4">Arrestin-like N-terminal domain-containing protein</fullName>
    </recommendedName>
</protein>
<evidence type="ECO:0008006" key="4">
    <source>
        <dbReference type="Google" id="ProtNLM"/>
    </source>
</evidence>
<dbReference type="EMBL" id="LN649230">
    <property type="protein sequence ID" value="CEI63454.1"/>
    <property type="molecule type" value="Genomic_DNA"/>
</dbReference>
<name>A0A2L2SZA4_9HYPO</name>
<evidence type="ECO:0000256" key="1">
    <source>
        <dbReference type="SAM" id="MobiDB-lite"/>
    </source>
</evidence>
<sequence>MIVRRGNNNSSTYRGRFSLIPRTGYSQTIFEGPLHIKGDGDEAVWPFAITLPKYVDPETYSGANQKESYLPLQNRVYDLPSTYTLRTSGSTEGFVEYFLTATLRLTGQGHHDMPEATLPFQVLTLRNDPPIADFGLRHSSNHRTVSSYRLIPGMEEMKLSFSQKMKRSFNTSGVPDFHFNLIVNIPTVLQLDNPTPISFKLQAVPDWKQTSEVIRDVPQKVKLNWLNLSIMEITEIKCEGTFSPHTKEKDSTTSLCVMNSMNTLGTSLFIPFNEEPPLDIGELVDLRLGRSTAGFSRQLNSGRNAFTPSFTTFNIRHWHRLHWELRGDIAGERFNVSGAVPLTILTPSDEQGQPVQISLEGSGLETDARAGPSVQRNESWIQPPDEEEAPPSFAQVQQEDLKAG</sequence>